<accession>A0A0S3RTN8</accession>
<reference evidence="1 2" key="1">
    <citation type="journal article" date="2015" name="Sci. Rep.">
        <title>The power of single molecule real-time sequencing technology in the de novo assembly of a eukaryotic genome.</title>
        <authorList>
            <person name="Sakai H."/>
            <person name="Naito K."/>
            <person name="Ogiso-Tanaka E."/>
            <person name="Takahashi Y."/>
            <person name="Iseki K."/>
            <person name="Muto C."/>
            <person name="Satou K."/>
            <person name="Teruya K."/>
            <person name="Shiroma A."/>
            <person name="Shimoji M."/>
            <person name="Hirano T."/>
            <person name="Itoh T."/>
            <person name="Kaga A."/>
            <person name="Tomooka N."/>
        </authorList>
    </citation>
    <scope>NUCLEOTIDE SEQUENCE [LARGE SCALE GENOMIC DNA]</scope>
    <source>
        <strain evidence="2">cv. Shumari</strain>
    </source>
</reference>
<evidence type="ECO:0000313" key="1">
    <source>
        <dbReference type="EMBL" id="BAT83918.1"/>
    </source>
</evidence>
<organism evidence="1 2">
    <name type="scientific">Vigna angularis var. angularis</name>
    <dbReference type="NCBI Taxonomy" id="157739"/>
    <lineage>
        <taxon>Eukaryota</taxon>
        <taxon>Viridiplantae</taxon>
        <taxon>Streptophyta</taxon>
        <taxon>Embryophyta</taxon>
        <taxon>Tracheophyta</taxon>
        <taxon>Spermatophyta</taxon>
        <taxon>Magnoliopsida</taxon>
        <taxon>eudicotyledons</taxon>
        <taxon>Gunneridae</taxon>
        <taxon>Pentapetalae</taxon>
        <taxon>rosids</taxon>
        <taxon>fabids</taxon>
        <taxon>Fabales</taxon>
        <taxon>Fabaceae</taxon>
        <taxon>Papilionoideae</taxon>
        <taxon>50 kb inversion clade</taxon>
        <taxon>NPAAA clade</taxon>
        <taxon>indigoferoid/millettioid clade</taxon>
        <taxon>Phaseoleae</taxon>
        <taxon>Vigna</taxon>
    </lineage>
</organism>
<evidence type="ECO:0000313" key="2">
    <source>
        <dbReference type="Proteomes" id="UP000291084"/>
    </source>
</evidence>
<dbReference type="Proteomes" id="UP000291084">
    <property type="component" value="Chromosome 4"/>
</dbReference>
<name>A0A0S3RTN8_PHAAN</name>
<dbReference type="EMBL" id="AP015037">
    <property type="protein sequence ID" value="BAT83918.1"/>
    <property type="molecule type" value="Genomic_DNA"/>
</dbReference>
<gene>
    <name evidence="1" type="primary">Vigan.04G116000</name>
    <name evidence="1" type="ORF">VIGAN_04116000</name>
</gene>
<proteinExistence type="predicted"/>
<keyword evidence="2" id="KW-1185">Reference proteome</keyword>
<protein>
    <submittedName>
        <fullName evidence="1">Uncharacterized protein</fullName>
    </submittedName>
</protein>
<dbReference type="AlphaFoldDB" id="A0A0S3RTN8"/>
<sequence length="73" mass="8593">MPQPNVFMIMDKGKDILLALQVEEVGWDGECFVAMYCIRHRATKFNKKFKKCKAQETINKHMYQNSLLFISHV</sequence>